<keyword evidence="2" id="KW-1185">Reference proteome</keyword>
<dbReference type="Proteomes" id="UP001341840">
    <property type="component" value="Unassembled WGS sequence"/>
</dbReference>
<proteinExistence type="predicted"/>
<feature type="non-terminal residue" evidence="1">
    <location>
        <position position="66"/>
    </location>
</feature>
<reference evidence="1 2" key="1">
    <citation type="journal article" date="2023" name="Plants (Basel)">
        <title>Bridging the Gap: Combining Genomics and Transcriptomics Approaches to Understand Stylosanthes scabra, an Orphan Legume from the Brazilian Caatinga.</title>
        <authorList>
            <person name="Ferreira-Neto J.R.C."/>
            <person name="da Silva M.D."/>
            <person name="Binneck E."/>
            <person name="de Melo N.F."/>
            <person name="da Silva R.H."/>
            <person name="de Melo A.L.T.M."/>
            <person name="Pandolfi V."/>
            <person name="Bustamante F.O."/>
            <person name="Brasileiro-Vidal A.C."/>
            <person name="Benko-Iseppon A.M."/>
        </authorList>
    </citation>
    <scope>NUCLEOTIDE SEQUENCE [LARGE SCALE GENOMIC DNA]</scope>
    <source>
        <tissue evidence="1">Leaves</tissue>
    </source>
</reference>
<evidence type="ECO:0000313" key="2">
    <source>
        <dbReference type="Proteomes" id="UP001341840"/>
    </source>
</evidence>
<protein>
    <submittedName>
        <fullName evidence="1">Uncharacterized protein</fullName>
    </submittedName>
</protein>
<evidence type="ECO:0000313" key="1">
    <source>
        <dbReference type="EMBL" id="MED6221962.1"/>
    </source>
</evidence>
<dbReference type="EMBL" id="JASCZI010272381">
    <property type="protein sequence ID" value="MED6221962.1"/>
    <property type="molecule type" value="Genomic_DNA"/>
</dbReference>
<name>A0ABU6ZJ21_9FABA</name>
<comment type="caution">
    <text evidence="1">The sequence shown here is derived from an EMBL/GenBank/DDBJ whole genome shotgun (WGS) entry which is preliminary data.</text>
</comment>
<gene>
    <name evidence="1" type="ORF">PIB30_059852</name>
</gene>
<sequence length="66" mass="7628">MSQLHGLGRPRGWRGEVGLNQLLSRLRDLITVQLRFTWLNRSMVQPTPMVNRSTWLTGQHRSTTGQ</sequence>
<organism evidence="1 2">
    <name type="scientific">Stylosanthes scabra</name>
    <dbReference type="NCBI Taxonomy" id="79078"/>
    <lineage>
        <taxon>Eukaryota</taxon>
        <taxon>Viridiplantae</taxon>
        <taxon>Streptophyta</taxon>
        <taxon>Embryophyta</taxon>
        <taxon>Tracheophyta</taxon>
        <taxon>Spermatophyta</taxon>
        <taxon>Magnoliopsida</taxon>
        <taxon>eudicotyledons</taxon>
        <taxon>Gunneridae</taxon>
        <taxon>Pentapetalae</taxon>
        <taxon>rosids</taxon>
        <taxon>fabids</taxon>
        <taxon>Fabales</taxon>
        <taxon>Fabaceae</taxon>
        <taxon>Papilionoideae</taxon>
        <taxon>50 kb inversion clade</taxon>
        <taxon>dalbergioids sensu lato</taxon>
        <taxon>Dalbergieae</taxon>
        <taxon>Pterocarpus clade</taxon>
        <taxon>Stylosanthes</taxon>
    </lineage>
</organism>
<accession>A0ABU6ZJ21</accession>